<accession>A0AAU8J5Z0</accession>
<evidence type="ECO:0000313" key="1">
    <source>
        <dbReference type="EMBL" id="XCM34561.1"/>
    </source>
</evidence>
<name>A0AAU8J5Z0_9CYAN</name>
<gene>
    <name evidence="1" type="ORF">ABWT76_003167</name>
</gene>
<dbReference type="RefSeq" id="WP_354634620.1">
    <property type="nucleotide sequence ID" value="NZ_CP159837.1"/>
</dbReference>
<dbReference type="EMBL" id="CP159837">
    <property type="protein sequence ID" value="XCM34561.1"/>
    <property type="molecule type" value="Genomic_DNA"/>
</dbReference>
<dbReference type="AlphaFoldDB" id="A0AAU8J5Z0"/>
<proteinExistence type="predicted"/>
<reference evidence="1" key="1">
    <citation type="submission" date="2024-07" db="EMBL/GenBank/DDBJ databases">
        <authorList>
            <person name="Kim Y.J."/>
            <person name="Jeong J.Y."/>
        </authorList>
    </citation>
    <scope>NUCLEOTIDE SEQUENCE</scope>
    <source>
        <strain evidence="1">GIHE-MW2</strain>
    </source>
</reference>
<sequence>MMNHPFDLQLSQLESIDLEYAVIEAEEEYLGNDAAVSMISDWRVES</sequence>
<organism evidence="1">
    <name type="scientific">Planktothricoides raciborskii GIHE-MW2</name>
    <dbReference type="NCBI Taxonomy" id="2792601"/>
    <lineage>
        <taxon>Bacteria</taxon>
        <taxon>Bacillati</taxon>
        <taxon>Cyanobacteriota</taxon>
        <taxon>Cyanophyceae</taxon>
        <taxon>Oscillatoriophycideae</taxon>
        <taxon>Oscillatoriales</taxon>
        <taxon>Oscillatoriaceae</taxon>
        <taxon>Planktothricoides</taxon>
    </lineage>
</organism>
<protein>
    <submittedName>
        <fullName evidence="1">Uncharacterized protein</fullName>
    </submittedName>
</protein>